<evidence type="ECO:0000256" key="1">
    <source>
        <dbReference type="SAM" id="Phobius"/>
    </source>
</evidence>
<dbReference type="InterPro" id="IPR003362">
    <property type="entry name" value="Bact_transf"/>
</dbReference>
<dbReference type="AlphaFoldDB" id="X0U6I2"/>
<feature type="non-terminal residue" evidence="3">
    <location>
        <position position="1"/>
    </location>
</feature>
<evidence type="ECO:0000259" key="2">
    <source>
        <dbReference type="Pfam" id="PF02397"/>
    </source>
</evidence>
<comment type="caution">
    <text evidence="3">The sequence shown here is derived from an EMBL/GenBank/DDBJ whole genome shotgun (WGS) entry which is preliminary data.</text>
</comment>
<protein>
    <recommendedName>
        <fullName evidence="2">Bacterial sugar transferase domain-containing protein</fullName>
    </recommendedName>
</protein>
<dbReference type="EMBL" id="BARS01022521">
    <property type="protein sequence ID" value="GAG01180.1"/>
    <property type="molecule type" value="Genomic_DNA"/>
</dbReference>
<feature type="transmembrane region" description="Helical" evidence="1">
    <location>
        <begin position="20"/>
        <end position="44"/>
    </location>
</feature>
<proteinExistence type="predicted"/>
<sequence>LKEKGFEHSTNILVLKLKRLIDIIISSIILLISLPLWPIISLLIKTNSRGPVFYTQKRVGKNESLFSLHKFRSMIDKAEEDEPVWADENDKRITLVGKILRKLHLDELPQFWNVIKGEMSLVGPRPERPEFVEELKKKIPYYSLRHFMKPGITGWAQVNYPYASSLKDSREKMEYDLYYVYHMNLLFDVRIFLRTAQKILLGKKELI</sequence>
<accession>X0U6I2</accession>
<name>X0U6I2_9ZZZZ</name>
<keyword evidence="1" id="KW-1133">Transmembrane helix</keyword>
<evidence type="ECO:0000313" key="3">
    <source>
        <dbReference type="EMBL" id="GAG01180.1"/>
    </source>
</evidence>
<gene>
    <name evidence="3" type="ORF">S01H1_36001</name>
</gene>
<dbReference type="GO" id="GO:0016780">
    <property type="term" value="F:phosphotransferase activity, for other substituted phosphate groups"/>
    <property type="evidence" value="ECO:0007669"/>
    <property type="project" value="TreeGrafter"/>
</dbReference>
<keyword evidence="1" id="KW-0812">Transmembrane</keyword>
<organism evidence="3">
    <name type="scientific">marine sediment metagenome</name>
    <dbReference type="NCBI Taxonomy" id="412755"/>
    <lineage>
        <taxon>unclassified sequences</taxon>
        <taxon>metagenomes</taxon>
        <taxon>ecological metagenomes</taxon>
    </lineage>
</organism>
<keyword evidence="1" id="KW-0472">Membrane</keyword>
<feature type="domain" description="Bacterial sugar transferase" evidence="2">
    <location>
        <begin position="18"/>
        <end position="200"/>
    </location>
</feature>
<dbReference type="Pfam" id="PF02397">
    <property type="entry name" value="Bac_transf"/>
    <property type="match status" value="1"/>
</dbReference>
<reference evidence="3" key="1">
    <citation type="journal article" date="2014" name="Front. Microbiol.">
        <title>High frequency of phylogenetically diverse reductive dehalogenase-homologous genes in deep subseafloor sedimentary metagenomes.</title>
        <authorList>
            <person name="Kawai M."/>
            <person name="Futagami T."/>
            <person name="Toyoda A."/>
            <person name="Takaki Y."/>
            <person name="Nishi S."/>
            <person name="Hori S."/>
            <person name="Arai W."/>
            <person name="Tsubouchi T."/>
            <person name="Morono Y."/>
            <person name="Uchiyama I."/>
            <person name="Ito T."/>
            <person name="Fujiyama A."/>
            <person name="Inagaki F."/>
            <person name="Takami H."/>
        </authorList>
    </citation>
    <scope>NUCLEOTIDE SEQUENCE</scope>
    <source>
        <strain evidence="3">Expedition CK06-06</strain>
    </source>
</reference>
<dbReference type="PANTHER" id="PTHR30576:SF0">
    <property type="entry name" value="UNDECAPRENYL-PHOSPHATE N-ACETYLGALACTOSAMINYL 1-PHOSPHATE TRANSFERASE-RELATED"/>
    <property type="match status" value="1"/>
</dbReference>
<dbReference type="PANTHER" id="PTHR30576">
    <property type="entry name" value="COLANIC BIOSYNTHESIS UDP-GLUCOSE LIPID CARRIER TRANSFERASE"/>
    <property type="match status" value="1"/>
</dbReference>